<feature type="transmembrane region" description="Helical" evidence="8">
    <location>
        <begin position="390"/>
        <end position="410"/>
    </location>
</feature>
<dbReference type="AlphaFoldDB" id="A0A375I2F7"/>
<evidence type="ECO:0000313" key="10">
    <source>
        <dbReference type="Proteomes" id="UP000265962"/>
    </source>
</evidence>
<accession>A0A375I2F7</accession>
<feature type="transmembrane region" description="Helical" evidence="8">
    <location>
        <begin position="218"/>
        <end position="237"/>
    </location>
</feature>
<comment type="subcellular location">
    <subcellularLocation>
        <location evidence="1">Cell membrane</location>
        <topology evidence="1">Multi-pass membrane protein</topology>
    </subcellularLocation>
</comment>
<evidence type="ECO:0000256" key="2">
    <source>
        <dbReference type="ARBA" id="ARBA00022448"/>
    </source>
</evidence>
<feature type="transmembrane region" description="Helical" evidence="8">
    <location>
        <begin position="278"/>
        <end position="296"/>
    </location>
</feature>
<evidence type="ECO:0000256" key="7">
    <source>
        <dbReference type="SAM" id="MobiDB-lite"/>
    </source>
</evidence>
<evidence type="ECO:0000256" key="5">
    <source>
        <dbReference type="ARBA" id="ARBA00022989"/>
    </source>
</evidence>
<keyword evidence="6 8" id="KW-0472">Membrane</keyword>
<evidence type="ECO:0000256" key="6">
    <source>
        <dbReference type="ARBA" id="ARBA00023136"/>
    </source>
</evidence>
<proteinExistence type="predicted"/>
<feature type="transmembrane region" description="Helical" evidence="8">
    <location>
        <begin position="302"/>
        <end position="325"/>
    </location>
</feature>
<keyword evidence="10" id="KW-1185">Reference proteome</keyword>
<dbReference type="Pfam" id="PF07690">
    <property type="entry name" value="MFS_1"/>
    <property type="match status" value="1"/>
</dbReference>
<dbReference type="OrthoDB" id="3227279at2"/>
<dbReference type="InterPro" id="IPR011701">
    <property type="entry name" value="MFS"/>
</dbReference>
<dbReference type="PANTHER" id="PTHR43266">
    <property type="entry name" value="MACROLIDE-EFFLUX PROTEIN"/>
    <property type="match status" value="1"/>
</dbReference>
<evidence type="ECO:0008006" key="11">
    <source>
        <dbReference type="Google" id="ProtNLM"/>
    </source>
</evidence>
<keyword evidence="3" id="KW-1003">Cell membrane</keyword>
<organism evidence="9 10">
    <name type="scientific">Propionibacterium ruminifibrarum</name>
    <dbReference type="NCBI Taxonomy" id="1962131"/>
    <lineage>
        <taxon>Bacteria</taxon>
        <taxon>Bacillati</taxon>
        <taxon>Actinomycetota</taxon>
        <taxon>Actinomycetes</taxon>
        <taxon>Propionibacteriales</taxon>
        <taxon>Propionibacteriaceae</taxon>
        <taxon>Propionibacterium</taxon>
    </lineage>
</organism>
<dbReference type="CDD" id="cd06173">
    <property type="entry name" value="MFS_MefA_like"/>
    <property type="match status" value="1"/>
</dbReference>
<keyword evidence="4 8" id="KW-0812">Transmembrane</keyword>
<feature type="transmembrane region" description="Helical" evidence="8">
    <location>
        <begin position="7"/>
        <end position="30"/>
    </location>
</feature>
<keyword evidence="5 8" id="KW-1133">Transmembrane helix</keyword>
<feature type="region of interest" description="Disordered" evidence="7">
    <location>
        <begin position="420"/>
        <end position="446"/>
    </location>
</feature>
<dbReference type="Gene3D" id="1.20.1250.20">
    <property type="entry name" value="MFS general substrate transporter like domains"/>
    <property type="match status" value="1"/>
</dbReference>
<evidence type="ECO:0000256" key="4">
    <source>
        <dbReference type="ARBA" id="ARBA00022692"/>
    </source>
</evidence>
<evidence type="ECO:0000256" key="3">
    <source>
        <dbReference type="ARBA" id="ARBA00022475"/>
    </source>
</evidence>
<feature type="transmembrane region" description="Helical" evidence="8">
    <location>
        <begin position="249"/>
        <end position="271"/>
    </location>
</feature>
<reference evidence="10" key="1">
    <citation type="submission" date="2018-02" db="EMBL/GenBank/DDBJ databases">
        <authorList>
            <person name="Hornung B."/>
        </authorList>
    </citation>
    <scope>NUCLEOTIDE SEQUENCE [LARGE SCALE GENOMIC DNA]</scope>
</reference>
<dbReference type="PANTHER" id="PTHR43266:SF2">
    <property type="entry name" value="MAJOR FACILITATOR SUPERFAMILY (MFS) PROFILE DOMAIN-CONTAINING PROTEIN"/>
    <property type="match status" value="1"/>
</dbReference>
<name>A0A375I2F7_9ACTN</name>
<feature type="transmembrane region" description="Helical" evidence="8">
    <location>
        <begin position="337"/>
        <end position="356"/>
    </location>
</feature>
<dbReference type="GO" id="GO:0022857">
    <property type="term" value="F:transmembrane transporter activity"/>
    <property type="evidence" value="ECO:0007669"/>
    <property type="project" value="InterPro"/>
</dbReference>
<gene>
    <name evidence="9" type="ORF">PROPJV5_1826</name>
</gene>
<dbReference type="EMBL" id="OMOH01000006">
    <property type="protein sequence ID" value="SPF68845.1"/>
    <property type="molecule type" value="Genomic_DNA"/>
</dbReference>
<dbReference type="SUPFAM" id="SSF103473">
    <property type="entry name" value="MFS general substrate transporter"/>
    <property type="match status" value="1"/>
</dbReference>
<evidence type="ECO:0000313" key="9">
    <source>
        <dbReference type="EMBL" id="SPF68845.1"/>
    </source>
</evidence>
<keyword evidence="2" id="KW-0813">Transport</keyword>
<dbReference type="GO" id="GO:0005886">
    <property type="term" value="C:plasma membrane"/>
    <property type="evidence" value="ECO:0007669"/>
    <property type="project" value="UniProtKB-SubCell"/>
</dbReference>
<evidence type="ECO:0000256" key="8">
    <source>
        <dbReference type="SAM" id="Phobius"/>
    </source>
</evidence>
<sequence length="446" mass="46258">MKYVYLLALGAFINAVGSGLSAFGLAIFAYQTWGSASAVGVVQLCAFTPIIVLAPLAGVLADRFDRRVMMMIGDGGSVVGLALVWFALGSHSPRLGAVLAGLTLSACLAALTEPALRASVSDLVSPEHHVRSSGLLQVAASARYLVSPVLAGVLLPMTGLRTLVALDAATCVVTVACTCIVMRAVGHPRKYGRNDRSGATAELLLGWRILRRRNNVRIVVELMTFMTATVGTVQILFKPILLPHVSTAAMGRIETLCAAGILAGAALTTVAGRIVPELLLALGTGGAGLFMVALSLRTWPWWVVTSGFGVFAALALCNAGAETLVRRSVDTEHQARVWGVISLVTQLGYVLAYATAGPLTDRVLQPLMEPRAPLAPSLGAIMGVGAGRGAALLVALAGLTTTGLAVLIHARRAVLVPARPESSGDQYGGPQGRDETVRIGTGPESC</sequence>
<feature type="transmembrane region" description="Helical" evidence="8">
    <location>
        <begin position="163"/>
        <end position="186"/>
    </location>
</feature>
<protein>
    <recommendedName>
        <fullName evidence="11">Major Facilitator Superfamily protein</fullName>
    </recommendedName>
</protein>
<dbReference type="RefSeq" id="WP_119715984.1">
    <property type="nucleotide sequence ID" value="NZ_OMOH01000006.1"/>
</dbReference>
<dbReference type="Proteomes" id="UP000265962">
    <property type="component" value="Unassembled WGS sequence"/>
</dbReference>
<dbReference type="InterPro" id="IPR036259">
    <property type="entry name" value="MFS_trans_sf"/>
</dbReference>
<feature type="transmembrane region" description="Helical" evidence="8">
    <location>
        <begin position="68"/>
        <end position="88"/>
    </location>
</feature>
<feature type="transmembrane region" description="Helical" evidence="8">
    <location>
        <begin position="36"/>
        <end position="61"/>
    </location>
</feature>
<evidence type="ECO:0000256" key="1">
    <source>
        <dbReference type="ARBA" id="ARBA00004651"/>
    </source>
</evidence>